<dbReference type="PANTHER" id="PTHR33798">
    <property type="entry name" value="FLAVOPROTEIN OXYGENASE"/>
    <property type="match status" value="1"/>
</dbReference>
<comment type="caution">
    <text evidence="6">The sequence shown here is derived from an EMBL/GenBank/DDBJ whole genome shotgun (WGS) entry which is preliminary data.</text>
</comment>
<dbReference type="Proteomes" id="UP000739565">
    <property type="component" value="Unassembled WGS sequence"/>
</dbReference>
<dbReference type="SUPFAM" id="SSF50475">
    <property type="entry name" value="FMN-binding split barrel"/>
    <property type="match status" value="1"/>
</dbReference>
<proteinExistence type="inferred from homology"/>
<dbReference type="Pfam" id="PF01613">
    <property type="entry name" value="Flavin_Reduct"/>
    <property type="match status" value="1"/>
</dbReference>
<dbReference type="GO" id="GO:0010181">
    <property type="term" value="F:FMN binding"/>
    <property type="evidence" value="ECO:0007669"/>
    <property type="project" value="InterPro"/>
</dbReference>
<organism evidence="6 7">
    <name type="scientific">Zwartia hollandica</name>
    <dbReference type="NCBI Taxonomy" id="324606"/>
    <lineage>
        <taxon>Bacteria</taxon>
        <taxon>Pseudomonadati</taxon>
        <taxon>Pseudomonadota</taxon>
        <taxon>Betaproteobacteria</taxon>
        <taxon>Burkholderiales</taxon>
        <taxon>Alcaligenaceae</taxon>
        <taxon>Zwartia</taxon>
    </lineage>
</organism>
<comment type="cofactor">
    <cofactor evidence="1">
        <name>FMN</name>
        <dbReference type="ChEBI" id="CHEBI:58210"/>
    </cofactor>
</comment>
<gene>
    <name evidence="6" type="ORF">KZZ10_07475</name>
</gene>
<protein>
    <submittedName>
        <fullName evidence="6">Flavin reductase family protein</fullName>
    </submittedName>
</protein>
<keyword evidence="2" id="KW-0285">Flavoprotein</keyword>
<reference evidence="6" key="1">
    <citation type="submission" date="2021-07" db="EMBL/GenBank/DDBJ databases">
        <title>New genus and species of the family Alcaligenaceae.</title>
        <authorList>
            <person name="Hahn M.W."/>
        </authorList>
    </citation>
    <scope>NUCLEOTIDE SEQUENCE</scope>
    <source>
        <strain evidence="6">LF4-65</strain>
    </source>
</reference>
<dbReference type="PANTHER" id="PTHR33798:SF5">
    <property type="entry name" value="FLAVIN REDUCTASE LIKE DOMAIN-CONTAINING PROTEIN"/>
    <property type="match status" value="1"/>
</dbReference>
<evidence type="ECO:0000256" key="2">
    <source>
        <dbReference type="ARBA" id="ARBA00022630"/>
    </source>
</evidence>
<keyword evidence="3" id="KW-0288">FMN</keyword>
<accession>A0A953N946</accession>
<comment type="similarity">
    <text evidence="4">Belongs to the flavoredoxin family.</text>
</comment>
<evidence type="ECO:0000256" key="3">
    <source>
        <dbReference type="ARBA" id="ARBA00022643"/>
    </source>
</evidence>
<dbReference type="InterPro" id="IPR002563">
    <property type="entry name" value="Flavin_Rdtase-like_dom"/>
</dbReference>
<evidence type="ECO:0000256" key="4">
    <source>
        <dbReference type="ARBA" id="ARBA00038054"/>
    </source>
</evidence>
<dbReference type="EMBL" id="JAHXRI010000006">
    <property type="protein sequence ID" value="MBZ1350484.1"/>
    <property type="molecule type" value="Genomic_DNA"/>
</dbReference>
<keyword evidence="7" id="KW-1185">Reference proteome</keyword>
<dbReference type="SMART" id="SM00903">
    <property type="entry name" value="Flavin_Reduct"/>
    <property type="match status" value="1"/>
</dbReference>
<dbReference type="AlphaFoldDB" id="A0A953N946"/>
<evidence type="ECO:0000313" key="7">
    <source>
        <dbReference type="Proteomes" id="UP000739565"/>
    </source>
</evidence>
<sequence>MQIDFANLSDQEKYKLLVGCVVPRPIALMSTISHEGVVNAAPYSFFNAICDVPPAVAVGVNCLAPGVMKDTAQNIRDTGEFVVNLVSEDIAQAMNLTAVSFPPEIDEFKMAGFTHGKSVKIRAPYIEQAPISFECRRIVNVEIGIGRNVVIGEVLYLHIRDDLIDMQKLRVDPVAARLIGRMHGTGWYARTTDLFDMPRVSDASAAEIIKNSKK</sequence>
<dbReference type="GO" id="GO:0016646">
    <property type="term" value="F:oxidoreductase activity, acting on the CH-NH group of donors, NAD or NADP as acceptor"/>
    <property type="evidence" value="ECO:0007669"/>
    <property type="project" value="UniProtKB-ARBA"/>
</dbReference>
<dbReference type="RefSeq" id="WP_259660860.1">
    <property type="nucleotide sequence ID" value="NZ_JAHXRI010000006.1"/>
</dbReference>
<evidence type="ECO:0000259" key="5">
    <source>
        <dbReference type="SMART" id="SM00903"/>
    </source>
</evidence>
<feature type="domain" description="Flavin reductase like" evidence="5">
    <location>
        <begin position="19"/>
        <end position="165"/>
    </location>
</feature>
<evidence type="ECO:0000313" key="6">
    <source>
        <dbReference type="EMBL" id="MBZ1350484.1"/>
    </source>
</evidence>
<dbReference type="Gene3D" id="2.30.110.10">
    <property type="entry name" value="Electron Transport, Fmn-binding Protein, Chain A"/>
    <property type="match status" value="1"/>
</dbReference>
<name>A0A953N946_9BURK</name>
<evidence type="ECO:0000256" key="1">
    <source>
        <dbReference type="ARBA" id="ARBA00001917"/>
    </source>
</evidence>
<dbReference type="InterPro" id="IPR012349">
    <property type="entry name" value="Split_barrel_FMN-bd"/>
</dbReference>